<dbReference type="EMBL" id="FTNL01000013">
    <property type="protein sequence ID" value="SIR48150.1"/>
    <property type="molecule type" value="Genomic_DNA"/>
</dbReference>
<dbReference type="Proteomes" id="UP000254374">
    <property type="component" value="Unassembled WGS sequence"/>
</dbReference>
<name>A0A377GJ74_9GAMM</name>
<protein>
    <submittedName>
        <fullName evidence="2">Uncharacterized protein</fullName>
    </submittedName>
</protein>
<sequence>MKSLLETGSNTFFVFNSKSQKITLKTTAIDEQKVSLNRTNKLLGSFGETLVIFHEAGSALGQFIINFQNELLNHFTKAIQNLESQQFISENEESIGPTSFAPITNLHTTIAALRVIDSYDKKSWNNCLMQSYLYAKLTQYQPKKGEIDIIELGKIMLLDDMDLDKVVNTLTPALLRKILAIEDEATDIHHFVKIQCHTSLLSETVERSIVTQIHNDPIVELELESISLNANGSLGIKWKLNQQIMGLRGVLSQIGGIAKHGAQVLTTTIGYFPYCSECYRDEIKKVLQEIICKLESDGDCTPKFHLNLSELQLVQFSRNDLHQNFINKTLFLDQQHISNRIQQQEFPDNGCPIKNH</sequence>
<keyword evidence="3" id="KW-1185">Reference proteome</keyword>
<dbReference type="AlphaFoldDB" id="A0A377GJ74"/>
<evidence type="ECO:0000313" key="1">
    <source>
        <dbReference type="EMBL" id="SIR48150.1"/>
    </source>
</evidence>
<organism evidence="2 4">
    <name type="scientific">Fluoribacter gormanii</name>
    <dbReference type="NCBI Taxonomy" id="464"/>
    <lineage>
        <taxon>Bacteria</taxon>
        <taxon>Pseudomonadati</taxon>
        <taxon>Pseudomonadota</taxon>
        <taxon>Gammaproteobacteria</taxon>
        <taxon>Legionellales</taxon>
        <taxon>Legionellaceae</taxon>
        <taxon>Fluoribacter</taxon>
    </lineage>
</organism>
<dbReference type="RefSeq" id="WP_058468889.1">
    <property type="nucleotide sequence ID" value="NZ_CAAAIX010000022.1"/>
</dbReference>
<evidence type="ECO:0000313" key="3">
    <source>
        <dbReference type="Proteomes" id="UP000186808"/>
    </source>
</evidence>
<gene>
    <name evidence="2" type="ORF">NCTC11401_01664</name>
    <name evidence="1" type="ORF">SAMN05421777_11346</name>
</gene>
<evidence type="ECO:0000313" key="2">
    <source>
        <dbReference type="EMBL" id="STO24846.1"/>
    </source>
</evidence>
<evidence type="ECO:0000313" key="4">
    <source>
        <dbReference type="Proteomes" id="UP000254374"/>
    </source>
</evidence>
<accession>A0A377GJ74</accession>
<proteinExistence type="predicted"/>
<reference evidence="2 4" key="2">
    <citation type="submission" date="2018-06" db="EMBL/GenBank/DDBJ databases">
        <authorList>
            <consortium name="Pathogen Informatics"/>
            <person name="Doyle S."/>
        </authorList>
    </citation>
    <scope>NUCLEOTIDE SEQUENCE [LARGE SCALE GENOMIC DNA]</scope>
    <source>
        <strain evidence="2 4">NCTC11401</strain>
    </source>
</reference>
<dbReference type="OrthoDB" id="5657126at2"/>
<dbReference type="Proteomes" id="UP000186808">
    <property type="component" value="Unassembled WGS sequence"/>
</dbReference>
<dbReference type="EMBL" id="UGGV01000001">
    <property type="protein sequence ID" value="STO24846.1"/>
    <property type="molecule type" value="Genomic_DNA"/>
</dbReference>
<reference evidence="1 3" key="1">
    <citation type="submission" date="2017-01" db="EMBL/GenBank/DDBJ databases">
        <authorList>
            <person name="Varghese N."/>
            <person name="Submissions S."/>
        </authorList>
    </citation>
    <scope>NUCLEOTIDE SEQUENCE [LARGE SCALE GENOMIC DNA]</scope>
    <source>
        <strain evidence="1 3">ATCC 33342</strain>
    </source>
</reference>